<feature type="domain" description="Cadherin" evidence="2">
    <location>
        <begin position="1025"/>
        <end position="1128"/>
    </location>
</feature>
<dbReference type="Pfam" id="PF12733">
    <property type="entry name" value="Cadherin-like"/>
    <property type="match status" value="1"/>
</dbReference>
<dbReference type="RefSeq" id="WP_107826800.1">
    <property type="nucleotide sequence ID" value="NZ_CP160205.1"/>
</dbReference>
<dbReference type="Gene3D" id="2.60.40.1080">
    <property type="match status" value="3"/>
</dbReference>
<accession>A0A2T5JG65</accession>
<dbReference type="Gene3D" id="2.60.40.60">
    <property type="entry name" value="Cadherins"/>
    <property type="match status" value="1"/>
</dbReference>
<evidence type="ECO:0000313" key="4">
    <source>
        <dbReference type="Proteomes" id="UP000244168"/>
    </source>
</evidence>
<dbReference type="OrthoDB" id="355609at2"/>
<comment type="caution">
    <text evidence="3">The sequence shown here is derived from an EMBL/GenBank/DDBJ whole genome shotgun (WGS) entry which is preliminary data.</text>
</comment>
<sequence length="2938" mass="294165">MEKTFTKNWFLVLLVLALGAIVPARAQTYTSKVLGTNLGVSAMCKDAAGNVYVIQTVSTAQSSTQQNAQIVKYAAGTTTGTVLTGTTFQFSEYESVLNYAFGIGIDSGGNIFVTTYNDYFPSDGRDVTTYGKILKFTPSGVNTYTQSTWVTGQYPSGNKIGDFGGLVIDSHDNIFVDAYNDVDGKYEVVKYPSGSTTPSVIFTHVGDANLVSGDHYGPFPALAIDGSDNLYVATNFDTDNNSDGGKIFKLTASSSYTSSTTSIINNAYCTALTCDATGSLYATIATYTVGSGLTSSSVVKYSSDFSTTTTLYSNVSHNGSWEPWGISVPSSSLTFAGAGGGPTGTGHLGDLAVIFSAPSTQATNVSFSSTTEKTTSISWTNGNGASRAVFVKAGTGGSPTLTNSTTYTAATAFGSGTQAGSGWYCVYNGTGTSVSVSNLTAASTYTVMAVEYNGVAGAENYFTTAGTGNPNTVTTASNPALTASGAAPTYSVGGSAVTVDNGITISGGTGTLSTATVSVSTAFASGDALNFVNQNGITGSYNSGTGVLTLSGSASLANYQTALQSVTFSSSSASTTTRGVSFLVGDGVANSSTVSKNISISTSTTISSINLASSSPTNATTVNFTATFASSVTGVTASNFSLTTTGVTGASIGTVTGSGTTWTIPVTTGTGDGTIKLNLANATGISPGISTTLPFAGSTYTIDKTAPTVAITRTDGNPTNANVIDFQAVFSEAVTNVDPTDFVMTNSGVTTGTISVTAINSTTYNISVINVTGDGTARLDLKSGTNIIDAAGNGPAAYTSGEVYTVDQTVPVIFGTSSFSANNTPSDYAKTGNIITLNAIYNEHVTISSFVIGGHAVTPVNTTGNTWRATYTVTSADPEGHMTFEIIAADDAGNTLDATSANVTINGVYVTIDNTLPTVSIGAPSLTLTKADPVSYTVTYNDLNFSASTLSSGDITVNSTGTATAGTIAVTGTGDTRTVTLSNISGDGTLGISIAAGTGADKSGNLTAAAGPSTTFKVFNTVPTNIALSPAAIDENLASGTTVGAFSTTGVNTAAGDTYTYSLVTGTGDTDNGSFTIDGSGNLKSAASFNYEVKNSYSILVRTTDAVGLTFDKQLTVAINNINDAPVAVNDSYTTIKNVPLTVSSAANGVLNNDTDEDGNTLTAVLVSGPAHGSLTLNANGTFTFTPSGGYSGTDSFTYKANDGTVDGNTATVNITINNSVISLDAGSLTAMSTTYGTASASQNFTVSGTNLIAGILVTPPTGFEVSTDNSSFSPTVTLPLSGNNVSSTTVYIRLKATAAANTYAASNVVLSSSNASNVNVPTASSTVSPYAITITANDVPKTYGQTLSNVTGSTAFSSTALVNGETVGQVNIGYGTGAAATDAVGTYTGQVTPSSASGGTFTAGNYSITYAKGKITIGQRTLNVFATGVNKPYDGANTATVNLTDDRVTGDTFTANYTSASFASPNVANGITVSVSGIGISGGASANYSLGNTTATTSANITQAAVTVTATGPAKSYGTALTAGTSTTNFTVGTGLATGESITGVTLTPDAAGLSATTTAGSAYVVTPSAATGTGGFATGNYNVNYVPFNGTVGTSTQTITFNALAGATYGDAPITLTGTASSGLTVTYNSSNTAVATVSGNTVTIVGAGSTTITAAQAGDGNYTAATSVPQTLNVATKSLTVTATGVNKTYDGTATATVNFSDNRVTGDTFTTSSTANFNNKNVGPGKTINVTGISISGGKSANYTLSNTTASASAAITAKAINVTAQTDSKGYDATTSSSVAPVVDALATGDAIATAPVQNFDTPAKGTGKTLTPSGLIINDGNNGDNYAVSYVTNTTGTITARAITVTAGTKTKTYGSIDPALTYSITTGSLAGADAFTGALARTTGEAVGSYPINQGTLALSSNYTLTYVGANLSITQFALTITATGPLKSYGTALTAGTSATNFTAGATVGSEAVTSVTLTPDAAGLSATTAAGSPYVVTPSAATGTNGFSAANYNINYVAYNGTVSTTSQTITFNALANATYGDTPITLTGAASSGLAVSYASSNTAVATVSGSTLTVVGAGTTTITASQAGNSNYTAATSVPQTLTVNARAITVTAAAQSKTYGAVDPVLTYSVTTGSLVGTDAFTGTLTRDAGQNVGVYAIKQGSLALSSNYALTYAGANLTIGKASLTIKPDNQSRAYGAANPTLTVGYTGLVNGDVASSLTTQPTVTTTAINTSPVGSYAINASGAASGNYNISYTAGSLSVTQAALTITATGPLKSYGTALTAGTSTTNFTAGTTANGETVTSVTLTPDAAGLSATTAAGSPYVVTPSAATGANGFSAANYNVNYVAYNGTVSTTSQTITFSALANATYGDAPITLTGTASSGLTVSYASSNTAVATVSGNKVTILSAGTTTITASQAGNSNYTAAANVPQTLTVNPRAVTVIAAAQTKVYGTTDPALTYSISSGTLVGSDAFTGALTRNAGQNVGTYAITQGTLTLGGNYALTYTGANLTITKAALNITANNQTKVYGAANPALTVAYSGFVNGDNSAALTTQPTVVTTATASSAVGSYPITASGAASGNYNISYTAGALTVTNATLTIAANNQTKVYGAANPALTVSYTGFVNGDTQASLTTQPTVVTTATTASGVNTYPITASGAAIANYTIAYTAGTLTVTKAPLTVTADNKSRLFGVANPALTITYSGFVNSESASNLTTQATATTAATTTTLPGSYPITVGGAASGNYSFIYVNGSLTIIPLSNANLNSLSVSSGPLSPAFSTAVTSYSTSVTYDVDHVFFTPVFDPTASIRINGSSVNNGGSFNMPLNAGNNTVTLVVTAQDGVTTKTYMVSVYRAIPPDAVTATNILTPNGDGKNDTWVIKDINLYPNNTVTVYDRGGRVIYAKHGYNNEWDGTLRGASLSEGTYYYTIDLGVQARTIKGFITILKSN</sequence>
<dbReference type="SUPFAM" id="SSF49373">
    <property type="entry name" value="Invasin/intimin cell-adhesion fragments"/>
    <property type="match status" value="3"/>
</dbReference>
<dbReference type="Proteomes" id="UP000244168">
    <property type="component" value="Unassembled WGS sequence"/>
</dbReference>
<dbReference type="EMBL" id="QAOQ01000001">
    <property type="protein sequence ID" value="PTR01411.1"/>
    <property type="molecule type" value="Genomic_DNA"/>
</dbReference>
<evidence type="ECO:0000256" key="1">
    <source>
        <dbReference type="SAM" id="SignalP"/>
    </source>
</evidence>
<dbReference type="Pfam" id="PF18657">
    <property type="entry name" value="YDG"/>
    <property type="match status" value="3"/>
</dbReference>
<organism evidence="3 4">
    <name type="scientific">Mucilaginibacter yixingensis</name>
    <dbReference type="NCBI Taxonomy" id="1295612"/>
    <lineage>
        <taxon>Bacteria</taxon>
        <taxon>Pseudomonadati</taxon>
        <taxon>Bacteroidota</taxon>
        <taxon>Sphingobacteriia</taxon>
        <taxon>Sphingobacteriales</taxon>
        <taxon>Sphingobacteriaceae</taxon>
        <taxon>Mucilaginibacter</taxon>
    </lineage>
</organism>
<dbReference type="InterPro" id="IPR015919">
    <property type="entry name" value="Cadherin-like_sf"/>
</dbReference>
<dbReference type="GO" id="GO:0007156">
    <property type="term" value="P:homophilic cell adhesion via plasma membrane adhesion molecules"/>
    <property type="evidence" value="ECO:0007669"/>
    <property type="project" value="InterPro"/>
</dbReference>
<dbReference type="GO" id="GO:0005509">
    <property type="term" value="F:calcium ion binding"/>
    <property type="evidence" value="ECO:0007669"/>
    <property type="project" value="InterPro"/>
</dbReference>
<dbReference type="InterPro" id="IPR025883">
    <property type="entry name" value="Cadherin-like_domain"/>
</dbReference>
<evidence type="ECO:0000313" key="3">
    <source>
        <dbReference type="EMBL" id="PTR01411.1"/>
    </source>
</evidence>
<dbReference type="SUPFAM" id="SSF101898">
    <property type="entry name" value="NHL repeat"/>
    <property type="match status" value="1"/>
</dbReference>
<dbReference type="PROSITE" id="PS50268">
    <property type="entry name" value="CADHERIN_2"/>
    <property type="match status" value="1"/>
</dbReference>
<dbReference type="Pfam" id="PF13585">
    <property type="entry name" value="CHU_C"/>
    <property type="match status" value="1"/>
</dbReference>
<protein>
    <submittedName>
        <fullName evidence="3">Gliding motility-associated-like protein</fullName>
    </submittedName>
</protein>
<dbReference type="InterPro" id="IPR008964">
    <property type="entry name" value="Invasin/intimin_cell_adhesion"/>
</dbReference>
<dbReference type="Pfam" id="PF17963">
    <property type="entry name" value="Big_9"/>
    <property type="match status" value="1"/>
</dbReference>
<feature type="signal peptide" evidence="1">
    <location>
        <begin position="1"/>
        <end position="26"/>
    </location>
</feature>
<dbReference type="GO" id="GO:0016020">
    <property type="term" value="C:membrane"/>
    <property type="evidence" value="ECO:0007669"/>
    <property type="project" value="InterPro"/>
</dbReference>
<feature type="chain" id="PRO_5015394800" evidence="1">
    <location>
        <begin position="27"/>
        <end position="2938"/>
    </location>
</feature>
<keyword evidence="4" id="KW-1185">Reference proteome</keyword>
<dbReference type="NCBIfam" id="TIGR04131">
    <property type="entry name" value="Bac_Flav_CTERM"/>
    <property type="match status" value="1"/>
</dbReference>
<reference evidence="3 4" key="1">
    <citation type="submission" date="2018-04" db="EMBL/GenBank/DDBJ databases">
        <title>Genomic Encyclopedia of Archaeal and Bacterial Type Strains, Phase II (KMG-II): from individual species to whole genera.</title>
        <authorList>
            <person name="Goeker M."/>
        </authorList>
    </citation>
    <scope>NUCLEOTIDE SEQUENCE [LARGE SCALE GENOMIC DNA]</scope>
    <source>
        <strain evidence="3 4">DSM 26809</strain>
    </source>
</reference>
<keyword evidence="1" id="KW-0732">Signal</keyword>
<dbReference type="SUPFAM" id="SSF49313">
    <property type="entry name" value="Cadherin-like"/>
    <property type="match status" value="1"/>
</dbReference>
<dbReference type="Gene3D" id="3.30.160.710">
    <property type="match status" value="4"/>
</dbReference>
<evidence type="ECO:0000259" key="2">
    <source>
        <dbReference type="PROSITE" id="PS50268"/>
    </source>
</evidence>
<dbReference type="InterPro" id="IPR041286">
    <property type="entry name" value="MBG_2"/>
</dbReference>
<proteinExistence type="predicted"/>
<dbReference type="Pfam" id="PF18676">
    <property type="entry name" value="MBG_2"/>
    <property type="match status" value="8"/>
</dbReference>
<dbReference type="InterPro" id="IPR026341">
    <property type="entry name" value="T9SS_type_B"/>
</dbReference>
<dbReference type="InterPro" id="IPR041248">
    <property type="entry name" value="YDG"/>
</dbReference>
<gene>
    <name evidence="3" type="ORF">C8P68_101645</name>
</gene>
<dbReference type="InterPro" id="IPR002126">
    <property type="entry name" value="Cadherin-like_dom"/>
</dbReference>
<name>A0A2T5JG65_9SPHI</name>